<sequence>MASSNQMTISRYTAILAEYDLILDEACGFSRRLTGRKVVEEHLVHAEVIFTKMVCHAISLRRISPTFQNGSNPELWDIGAACAIARTLVESFDALAYIALQPVTDLEREMRILLWKLHDKEHRLTMLDGIGAAGPDIDQLRDDAKMLRDAAMAHPFYGKLSKKVQQKITGSEAPSYIRIQSDRNQSSGINHDYYLSVIMQLSQYVHTLPFALSQLRLTHAGDPGALQIMSLPLQYSMPFMAKAIEGMGQLWPPLRIKLPEDSQRKIDLWILLAADGVKGAGK</sequence>
<evidence type="ECO:0000313" key="1">
    <source>
        <dbReference type="EMBL" id="MDR6203250.1"/>
    </source>
</evidence>
<reference evidence="1 2" key="1">
    <citation type="submission" date="2023-08" db="EMBL/GenBank/DDBJ databases">
        <title>Genome sequencing of plant associated microbes to promote plant fitness in Sorghum bicolor and Oryza sativa.</title>
        <authorList>
            <person name="Coleman-Derr D."/>
        </authorList>
    </citation>
    <scope>NUCLEOTIDE SEQUENCE [LARGE SCALE GENOMIC DNA]</scope>
    <source>
        <strain evidence="1 2">SLBN-33</strain>
    </source>
</reference>
<name>A0ABD5CFB7_9BURK</name>
<dbReference type="Proteomes" id="UP001245184">
    <property type="component" value="Unassembled WGS sequence"/>
</dbReference>
<dbReference type="RefSeq" id="WP_310031072.1">
    <property type="nucleotide sequence ID" value="NZ_JAVIZN010000002.1"/>
</dbReference>
<dbReference type="AlphaFoldDB" id="A0ABD5CFB7"/>
<organism evidence="1 2">
    <name type="scientific">Paraburkholderia graminis</name>
    <dbReference type="NCBI Taxonomy" id="60548"/>
    <lineage>
        <taxon>Bacteria</taxon>
        <taxon>Pseudomonadati</taxon>
        <taxon>Pseudomonadota</taxon>
        <taxon>Betaproteobacteria</taxon>
        <taxon>Burkholderiales</taxon>
        <taxon>Burkholderiaceae</taxon>
        <taxon>Paraburkholderia</taxon>
    </lineage>
</organism>
<evidence type="ECO:0000313" key="2">
    <source>
        <dbReference type="Proteomes" id="UP001245184"/>
    </source>
</evidence>
<gene>
    <name evidence="1" type="ORF">QF025_001970</name>
</gene>
<protein>
    <submittedName>
        <fullName evidence="1">Uncharacterized protein</fullName>
    </submittedName>
</protein>
<accession>A0ABD5CFB7</accession>
<comment type="caution">
    <text evidence="1">The sequence shown here is derived from an EMBL/GenBank/DDBJ whole genome shotgun (WGS) entry which is preliminary data.</text>
</comment>
<proteinExistence type="predicted"/>
<dbReference type="EMBL" id="JAVIZN010000002">
    <property type="protein sequence ID" value="MDR6203250.1"/>
    <property type="molecule type" value="Genomic_DNA"/>
</dbReference>